<evidence type="ECO:0000313" key="4">
    <source>
        <dbReference type="EMBL" id="KIR79389.1"/>
    </source>
</evidence>
<feature type="transmembrane region" description="Helical" evidence="2">
    <location>
        <begin position="104"/>
        <end position="124"/>
    </location>
</feature>
<keyword evidence="2" id="KW-0472">Membrane</keyword>
<evidence type="ECO:0000256" key="1">
    <source>
        <dbReference type="SAM" id="MobiDB-lite"/>
    </source>
</evidence>
<evidence type="ECO:0000256" key="2">
    <source>
        <dbReference type="SAM" id="Phobius"/>
    </source>
</evidence>
<evidence type="ECO:0000313" key="5">
    <source>
        <dbReference type="Proteomes" id="UP000054272"/>
    </source>
</evidence>
<reference evidence="4 5" key="1">
    <citation type="submission" date="2015-01" db="EMBL/GenBank/DDBJ databases">
        <title>The Genome Sequence of Cryptococcus gattii EJB2.</title>
        <authorList>
            <consortium name="The Broad Institute Genomics Platform"/>
            <person name="Cuomo C."/>
            <person name="Litvintseva A."/>
            <person name="Chen Y."/>
            <person name="Heitman J."/>
            <person name="Sun S."/>
            <person name="Springer D."/>
            <person name="Dromer F."/>
            <person name="Young S."/>
            <person name="Zeng Q."/>
            <person name="Gargeya S."/>
            <person name="Abouelleil A."/>
            <person name="Alvarado L."/>
            <person name="Chapman S.B."/>
            <person name="Gainer-Dewar J."/>
            <person name="Goldberg J."/>
            <person name="Griggs A."/>
            <person name="Gujja S."/>
            <person name="Hansen M."/>
            <person name="Howarth C."/>
            <person name="Imamovic A."/>
            <person name="Larimer J."/>
            <person name="Murphy C."/>
            <person name="Naylor J."/>
            <person name="Pearson M."/>
            <person name="Priest M."/>
            <person name="Roberts A."/>
            <person name="Saif S."/>
            <person name="Shea T."/>
            <person name="Sykes S."/>
            <person name="Wortman J."/>
            <person name="Nusbaum C."/>
            <person name="Birren B."/>
        </authorList>
    </citation>
    <scope>NUCLEOTIDE SEQUENCE [LARGE SCALE GENOMIC DNA]</scope>
    <source>
        <strain evidence="4 5">EJB2</strain>
    </source>
</reference>
<keyword evidence="3" id="KW-0732">Signal</keyword>
<feature type="chain" id="PRO_5047129653" evidence="3">
    <location>
        <begin position="22"/>
        <end position="455"/>
    </location>
</feature>
<accession>A0ABR5BVG7</accession>
<keyword evidence="5" id="KW-1185">Reference proteome</keyword>
<feature type="transmembrane region" description="Helical" evidence="2">
    <location>
        <begin position="175"/>
        <end position="194"/>
    </location>
</feature>
<feature type="region of interest" description="Disordered" evidence="1">
    <location>
        <begin position="135"/>
        <end position="171"/>
    </location>
</feature>
<organism evidence="4 5">
    <name type="scientific">Cryptococcus gattii EJB2</name>
    <dbReference type="NCBI Taxonomy" id="1296103"/>
    <lineage>
        <taxon>Eukaryota</taxon>
        <taxon>Fungi</taxon>
        <taxon>Dikarya</taxon>
        <taxon>Basidiomycota</taxon>
        <taxon>Agaricomycotina</taxon>
        <taxon>Tremellomycetes</taxon>
        <taxon>Tremellales</taxon>
        <taxon>Cryptococcaceae</taxon>
        <taxon>Cryptococcus</taxon>
        <taxon>Cryptococcus gattii species complex</taxon>
    </lineage>
</organism>
<name>A0ABR5BVG7_9TREE</name>
<keyword evidence="2" id="KW-1133">Transmembrane helix</keyword>
<dbReference type="EMBL" id="KN848684">
    <property type="protein sequence ID" value="KIR79389.1"/>
    <property type="molecule type" value="Genomic_DNA"/>
</dbReference>
<gene>
    <name evidence="4" type="ORF">I306_03507</name>
</gene>
<evidence type="ECO:0000256" key="3">
    <source>
        <dbReference type="SAM" id="SignalP"/>
    </source>
</evidence>
<sequence>MIFAQFHTLLLLFLTSHLVLTTTAFAHTYHLSNSTSHQENPIDTLWASTNTAVPIVTREQHIPQLNVLSVQLPRKPQQLPNPIPAHTETIHLPTPQQSQGVSPFIHPLSIILIICAVLGFISTFTTSPFSFQMSSSSSSKPSGSSSSPSNTKPSSSSSFSPSTPKPSSPQPVPTISANAWMSFFLFCCLVLIILQGPLGLTGGGALSGVAQSAQRPNFGGEWWTGWGGLGSGLGLGGAPGCVGVVAGMVPWCQPQVHQSPPQLARTWPLPQVQIQQIVQNPPPLPPPHYPPPRQRIVSYQPAAGAGSQMGGEGGFPTPEGGGGWSWYVNGPSPAFPGVVRQYTYPRGRKFISPFIVIYYQRSVHKNTIQGSSDQSNINVQAFSYKSRPVLNNQLTLTHVFPTNRIPTIITPNLLNTDVPSINHGFASPLLLMPNHTRPAGLDRCMNPLVLMHIGI</sequence>
<dbReference type="Proteomes" id="UP000054272">
    <property type="component" value="Unassembled WGS sequence"/>
</dbReference>
<keyword evidence="2" id="KW-0812">Transmembrane</keyword>
<protein>
    <submittedName>
        <fullName evidence="4">Uncharacterized protein</fullName>
    </submittedName>
</protein>
<feature type="signal peptide" evidence="3">
    <location>
        <begin position="1"/>
        <end position="21"/>
    </location>
</feature>
<proteinExistence type="predicted"/>
<feature type="compositionally biased region" description="Low complexity" evidence="1">
    <location>
        <begin position="135"/>
        <end position="162"/>
    </location>
</feature>